<evidence type="ECO:0000256" key="11">
    <source>
        <dbReference type="ARBA" id="ARBA00023303"/>
    </source>
</evidence>
<sequence>MDRRDTPLAVEDVVLALRGASMVSQDYASEDSYEDDRASTRTKSSRCSIAACIMYPDNNVRRIWTALVVFLLGYIGTVFLYRLIFIRFYAAASEEVQETDVWIAFDGMVDVMFIVDLWIQFLFTYTNERGKEVASPRKIACRYLTGWFWVNMISCIPEDAASAVYAFFVGEESIEANNSQKTVRLMRMQRMTKIVRMLRLAKLTQLTERLNLDTYIQRYKVVAVLNTLFGLIWVVHVMACGWYLCATLHEDVLETWLARRLVGINEEMLLQGDPFDQWAHAMYFIFSVFTTVGFGDISAFTTSEIMYVTLTMMVGAVVHSIIIGQVINEVTSDSTVNTFLKNKLKLAKEFAVHAQLDSSGSKALSFWLEQNIRDLMGQQYKMDEMLQLIANDMPLHLMKDLHSRLFNGQLTRSRFLRVPFVSSMPPRLPMLLSLALVSKQYEGNQLLFQAGDAACHLYLVLSGTFAFVARPERQSKSPRANDMWPYQLFSHASYFGNYELHTGTKQFRRSTARCETPQGGQVLRLQKDHYQRLCGDFPQFAAAWKYEANRRESHRCWLHANHTRMLTYRLLAVRRIQKLCRFYLRKADKTNKDEAMKTDSSGLLVPGRNSLRSSCSSTAISEGMGSVSMCSVLHENSDSSAGRKPLLPPSTHLLNAGPEDEDARQRRLIADVAMLRSEVEMQGETLTALRREMARLPFLVATALKGEASSPNAEADARGTASTRRRL</sequence>
<dbReference type="InterPro" id="IPR050818">
    <property type="entry name" value="KCNH_animal-type"/>
</dbReference>
<keyword evidence="8 13" id="KW-1133">Transmembrane helix</keyword>
<evidence type="ECO:0000313" key="15">
    <source>
        <dbReference type="EMBL" id="CAE7873178.1"/>
    </source>
</evidence>
<keyword evidence="7" id="KW-0630">Potassium</keyword>
<keyword evidence="16" id="KW-1185">Reference proteome</keyword>
<dbReference type="Gene3D" id="1.10.287.70">
    <property type="match status" value="1"/>
</dbReference>
<protein>
    <submittedName>
        <fullName evidence="15">KCNH6 protein</fullName>
    </submittedName>
</protein>
<evidence type="ECO:0000313" key="16">
    <source>
        <dbReference type="Proteomes" id="UP000601435"/>
    </source>
</evidence>
<comment type="subcellular location">
    <subcellularLocation>
        <location evidence="1">Membrane</location>
        <topology evidence="1">Multi-pass membrane protein</topology>
    </subcellularLocation>
</comment>
<keyword evidence="11" id="KW-0407">Ion channel</keyword>
<dbReference type="GO" id="GO:0005886">
    <property type="term" value="C:plasma membrane"/>
    <property type="evidence" value="ECO:0007669"/>
    <property type="project" value="TreeGrafter"/>
</dbReference>
<evidence type="ECO:0000256" key="7">
    <source>
        <dbReference type="ARBA" id="ARBA00022958"/>
    </source>
</evidence>
<dbReference type="PRINTS" id="PR01463">
    <property type="entry name" value="EAGCHANLFMLY"/>
</dbReference>
<evidence type="ECO:0000259" key="14">
    <source>
        <dbReference type="PROSITE" id="PS50042"/>
    </source>
</evidence>
<accession>A0A813ALW0</accession>
<feature type="domain" description="Cyclic nucleotide-binding" evidence="14">
    <location>
        <begin position="420"/>
        <end position="533"/>
    </location>
</feature>
<organism evidence="15 16">
    <name type="scientific">Symbiodinium necroappetens</name>
    <dbReference type="NCBI Taxonomy" id="1628268"/>
    <lineage>
        <taxon>Eukaryota</taxon>
        <taxon>Sar</taxon>
        <taxon>Alveolata</taxon>
        <taxon>Dinophyceae</taxon>
        <taxon>Suessiales</taxon>
        <taxon>Symbiodiniaceae</taxon>
        <taxon>Symbiodinium</taxon>
    </lineage>
</organism>
<keyword evidence="5" id="KW-0631">Potassium channel</keyword>
<evidence type="ECO:0000256" key="8">
    <source>
        <dbReference type="ARBA" id="ARBA00022989"/>
    </source>
</evidence>
<evidence type="ECO:0000256" key="1">
    <source>
        <dbReference type="ARBA" id="ARBA00004141"/>
    </source>
</evidence>
<dbReference type="InterPro" id="IPR005821">
    <property type="entry name" value="Ion_trans_dom"/>
</dbReference>
<dbReference type="InterPro" id="IPR000595">
    <property type="entry name" value="cNMP-bd_dom"/>
</dbReference>
<feature type="transmembrane region" description="Helical" evidence="13">
    <location>
        <begin position="278"/>
        <end position="295"/>
    </location>
</feature>
<dbReference type="SUPFAM" id="SSF81324">
    <property type="entry name" value="Voltage-gated potassium channels"/>
    <property type="match status" value="1"/>
</dbReference>
<dbReference type="Pfam" id="PF00520">
    <property type="entry name" value="Ion_trans"/>
    <property type="match status" value="1"/>
</dbReference>
<keyword evidence="10 13" id="KW-0472">Membrane</keyword>
<dbReference type="PROSITE" id="PS50042">
    <property type="entry name" value="CNMP_BINDING_3"/>
    <property type="match status" value="1"/>
</dbReference>
<feature type="transmembrane region" description="Helical" evidence="13">
    <location>
        <begin position="101"/>
        <end position="123"/>
    </location>
</feature>
<keyword evidence="2" id="KW-0813">Transport</keyword>
<proteinExistence type="predicted"/>
<evidence type="ECO:0000256" key="9">
    <source>
        <dbReference type="ARBA" id="ARBA00023065"/>
    </source>
</evidence>
<dbReference type="GO" id="GO:0042391">
    <property type="term" value="P:regulation of membrane potential"/>
    <property type="evidence" value="ECO:0007669"/>
    <property type="project" value="TreeGrafter"/>
</dbReference>
<name>A0A813ALW0_9DINO</name>
<evidence type="ECO:0000256" key="4">
    <source>
        <dbReference type="ARBA" id="ARBA00022692"/>
    </source>
</evidence>
<keyword evidence="9" id="KW-0406">Ion transport</keyword>
<evidence type="ECO:0000256" key="12">
    <source>
        <dbReference type="SAM" id="MobiDB-lite"/>
    </source>
</evidence>
<dbReference type="SUPFAM" id="SSF51206">
    <property type="entry name" value="cAMP-binding domain-like"/>
    <property type="match status" value="1"/>
</dbReference>
<dbReference type="InterPro" id="IPR018490">
    <property type="entry name" value="cNMP-bd_dom_sf"/>
</dbReference>
<dbReference type="InterPro" id="IPR014710">
    <property type="entry name" value="RmlC-like_jellyroll"/>
</dbReference>
<dbReference type="AlphaFoldDB" id="A0A813ALW0"/>
<dbReference type="PANTHER" id="PTHR10217">
    <property type="entry name" value="VOLTAGE AND LIGAND GATED POTASSIUM CHANNEL"/>
    <property type="match status" value="1"/>
</dbReference>
<feature type="transmembrane region" description="Helical" evidence="13">
    <location>
        <begin position="63"/>
        <end position="89"/>
    </location>
</feature>
<feature type="transmembrane region" description="Helical" evidence="13">
    <location>
        <begin position="221"/>
        <end position="244"/>
    </location>
</feature>
<evidence type="ECO:0000256" key="2">
    <source>
        <dbReference type="ARBA" id="ARBA00022448"/>
    </source>
</evidence>
<dbReference type="OrthoDB" id="417811at2759"/>
<keyword evidence="6" id="KW-0851">Voltage-gated channel</keyword>
<evidence type="ECO:0000256" key="6">
    <source>
        <dbReference type="ARBA" id="ARBA00022882"/>
    </source>
</evidence>
<dbReference type="PANTHER" id="PTHR10217:SF435">
    <property type="entry name" value="POTASSIUM VOLTAGE-GATED CHANNEL PROTEIN EAG"/>
    <property type="match status" value="1"/>
</dbReference>
<dbReference type="EMBL" id="CAJNJA010061253">
    <property type="protein sequence ID" value="CAE7873178.1"/>
    <property type="molecule type" value="Genomic_DNA"/>
</dbReference>
<keyword evidence="3" id="KW-0633">Potassium transport</keyword>
<evidence type="ECO:0000256" key="5">
    <source>
        <dbReference type="ARBA" id="ARBA00022826"/>
    </source>
</evidence>
<feature type="region of interest" description="Disordered" evidence="12">
    <location>
        <begin position="706"/>
        <end position="727"/>
    </location>
</feature>
<dbReference type="Gene3D" id="2.60.120.10">
    <property type="entry name" value="Jelly Rolls"/>
    <property type="match status" value="1"/>
</dbReference>
<dbReference type="GO" id="GO:0034702">
    <property type="term" value="C:monoatomic ion channel complex"/>
    <property type="evidence" value="ECO:0007669"/>
    <property type="project" value="UniProtKB-KW"/>
</dbReference>
<dbReference type="GO" id="GO:0005249">
    <property type="term" value="F:voltage-gated potassium channel activity"/>
    <property type="evidence" value="ECO:0007669"/>
    <property type="project" value="InterPro"/>
</dbReference>
<feature type="region of interest" description="Disordered" evidence="12">
    <location>
        <begin position="636"/>
        <end position="662"/>
    </location>
</feature>
<dbReference type="Proteomes" id="UP000601435">
    <property type="component" value="Unassembled WGS sequence"/>
</dbReference>
<gene>
    <name evidence="15" type="primary">KCNH6</name>
    <name evidence="15" type="ORF">SNEC2469_LOCUS28316</name>
</gene>
<keyword evidence="4 13" id="KW-0812">Transmembrane</keyword>
<evidence type="ECO:0000256" key="3">
    <source>
        <dbReference type="ARBA" id="ARBA00022538"/>
    </source>
</evidence>
<evidence type="ECO:0000256" key="13">
    <source>
        <dbReference type="SAM" id="Phobius"/>
    </source>
</evidence>
<reference evidence="15" key="1">
    <citation type="submission" date="2021-02" db="EMBL/GenBank/DDBJ databases">
        <authorList>
            <person name="Dougan E. K."/>
            <person name="Rhodes N."/>
            <person name="Thang M."/>
            <person name="Chan C."/>
        </authorList>
    </citation>
    <scope>NUCLEOTIDE SEQUENCE</scope>
</reference>
<feature type="transmembrane region" description="Helical" evidence="13">
    <location>
        <begin position="307"/>
        <end position="327"/>
    </location>
</feature>
<dbReference type="CDD" id="cd00038">
    <property type="entry name" value="CAP_ED"/>
    <property type="match status" value="1"/>
</dbReference>
<dbReference type="InterPro" id="IPR003938">
    <property type="entry name" value="K_chnl_volt-dep_EAG/ELK/ERG"/>
</dbReference>
<comment type="caution">
    <text evidence="15">The sequence shown here is derived from an EMBL/GenBank/DDBJ whole genome shotgun (WGS) entry which is preliminary data.</text>
</comment>
<evidence type="ECO:0000256" key="10">
    <source>
        <dbReference type="ARBA" id="ARBA00023136"/>
    </source>
</evidence>